<evidence type="ECO:0008006" key="5">
    <source>
        <dbReference type="Google" id="ProtNLM"/>
    </source>
</evidence>
<dbReference type="OrthoDB" id="2555434at2759"/>
<keyword evidence="2" id="KW-1133">Transmembrane helix</keyword>
<evidence type="ECO:0000256" key="1">
    <source>
        <dbReference type="SAM" id="MobiDB-lite"/>
    </source>
</evidence>
<feature type="transmembrane region" description="Helical" evidence="2">
    <location>
        <begin position="130"/>
        <end position="148"/>
    </location>
</feature>
<keyword evidence="2" id="KW-0472">Membrane</keyword>
<keyword evidence="2" id="KW-0812">Transmembrane</keyword>
<accession>A0A0N7LBF6</accession>
<evidence type="ECO:0000313" key="4">
    <source>
        <dbReference type="Proteomes" id="UP000054845"/>
    </source>
</evidence>
<feature type="region of interest" description="Disordered" evidence="1">
    <location>
        <begin position="183"/>
        <end position="216"/>
    </location>
</feature>
<dbReference type="Proteomes" id="UP000054845">
    <property type="component" value="Unassembled WGS sequence"/>
</dbReference>
<proteinExistence type="predicted"/>
<name>A0A0N7LBF6_9BASI</name>
<feature type="compositionally biased region" description="Low complexity" evidence="1">
    <location>
        <begin position="42"/>
        <end position="52"/>
    </location>
</feature>
<evidence type="ECO:0000313" key="3">
    <source>
        <dbReference type="EMBL" id="CEH19250.1"/>
    </source>
</evidence>
<dbReference type="EMBL" id="CCYA01000290">
    <property type="protein sequence ID" value="CEH19250.1"/>
    <property type="molecule type" value="Genomic_DNA"/>
</dbReference>
<sequence length="288" mass="30572">MTTDAPGLSAKSIERAPSLAPEVCENAASQTDAATSLNQLDATTGRRATATTSHANSALAPSAFRPQDGDSPSIRASNRQSRTIQDLTDDELQDLRAVQRTFDGAYMRTALGELVFALVILRLFQTRFYYIGVAYTTLALIFVGAAAYRFNLALQNEKFDNVEMGSSSFSQFAGAGCSRAETTSNARDVSGPSSSTATITPARPAMEDRFPPTPSLERSQSFAGIQIPDQTAEGIRTVNAARTPADAPLVVSPIFSTAGGVVAFVTVLVLAIYVALFSLILEMAESLL</sequence>
<reference evidence="3 4" key="1">
    <citation type="submission" date="2014-09" db="EMBL/GenBank/DDBJ databases">
        <authorList>
            <person name="Magalhaes I.L.F."/>
            <person name="Oliveira U."/>
            <person name="Santos F.R."/>
            <person name="Vidigal T.H.D.A."/>
            <person name="Brescovit A.D."/>
            <person name="Santos A.J."/>
        </authorList>
    </citation>
    <scope>NUCLEOTIDE SEQUENCE [LARGE SCALE GENOMIC DNA]</scope>
</reference>
<dbReference type="PANTHER" id="PTHR38646">
    <property type="entry name" value="YALI0F00814P"/>
    <property type="match status" value="1"/>
</dbReference>
<feature type="compositionally biased region" description="Polar residues" evidence="1">
    <location>
        <begin position="27"/>
        <end position="41"/>
    </location>
</feature>
<feature type="region of interest" description="Disordered" evidence="1">
    <location>
        <begin position="1"/>
        <end position="80"/>
    </location>
</feature>
<protein>
    <recommendedName>
        <fullName evidence="5">DUF202 domain-containing protein</fullName>
    </recommendedName>
</protein>
<dbReference type="PANTHER" id="PTHR38646:SF1">
    <property type="entry name" value="DUF202 DOMAIN-CONTAINING PROTEIN"/>
    <property type="match status" value="1"/>
</dbReference>
<keyword evidence="4" id="KW-1185">Reference proteome</keyword>
<feature type="transmembrane region" description="Helical" evidence="2">
    <location>
        <begin position="105"/>
        <end position="124"/>
    </location>
</feature>
<organism evidence="3 4">
    <name type="scientific">Ceraceosorus bombacis</name>
    <dbReference type="NCBI Taxonomy" id="401625"/>
    <lineage>
        <taxon>Eukaryota</taxon>
        <taxon>Fungi</taxon>
        <taxon>Dikarya</taxon>
        <taxon>Basidiomycota</taxon>
        <taxon>Ustilaginomycotina</taxon>
        <taxon>Exobasidiomycetes</taxon>
        <taxon>Ceraceosorales</taxon>
        <taxon>Ceraceosoraceae</taxon>
        <taxon>Ceraceosorus</taxon>
    </lineage>
</organism>
<feature type="compositionally biased region" description="Polar residues" evidence="1">
    <location>
        <begin position="183"/>
        <end position="199"/>
    </location>
</feature>
<evidence type="ECO:0000256" key="2">
    <source>
        <dbReference type="SAM" id="Phobius"/>
    </source>
</evidence>
<dbReference type="AlphaFoldDB" id="A0A0N7LBF6"/>
<feature type="transmembrane region" description="Helical" evidence="2">
    <location>
        <begin position="261"/>
        <end position="281"/>
    </location>
</feature>